<dbReference type="InterPro" id="IPR006860">
    <property type="entry name" value="FecR"/>
</dbReference>
<proteinExistence type="predicted"/>
<keyword evidence="1" id="KW-0812">Transmembrane</keyword>
<dbReference type="PANTHER" id="PTHR30273:SF2">
    <property type="entry name" value="PROTEIN FECR"/>
    <property type="match status" value="1"/>
</dbReference>
<feature type="domain" description="Protein FecR C-terminal" evidence="3">
    <location>
        <begin position="315"/>
        <end position="384"/>
    </location>
</feature>
<keyword evidence="1" id="KW-0472">Membrane</keyword>
<dbReference type="EMBL" id="JACOOH010000001">
    <property type="protein sequence ID" value="MBC5619846.1"/>
    <property type="molecule type" value="Genomic_DNA"/>
</dbReference>
<dbReference type="PANTHER" id="PTHR30273">
    <property type="entry name" value="PERIPLASMIC SIGNAL SENSOR AND SIGMA FACTOR ACTIVATOR FECR-RELATED"/>
    <property type="match status" value="1"/>
</dbReference>
<dbReference type="InterPro" id="IPR012373">
    <property type="entry name" value="Ferrdict_sens_TM"/>
</dbReference>
<accession>A0ABR7CVY7</accession>
<evidence type="ECO:0000259" key="2">
    <source>
        <dbReference type="Pfam" id="PF04773"/>
    </source>
</evidence>
<evidence type="ECO:0000259" key="3">
    <source>
        <dbReference type="Pfam" id="PF16344"/>
    </source>
</evidence>
<evidence type="ECO:0000313" key="4">
    <source>
        <dbReference type="EMBL" id="MBC5619846.1"/>
    </source>
</evidence>
<dbReference type="Pfam" id="PF04773">
    <property type="entry name" value="FecR"/>
    <property type="match status" value="1"/>
</dbReference>
<sequence>MRKESDIQKISELILKQMRQEITEEEKLFLANWLKQSNKNQELYVRIQNENYILEQYRLKQTIDTDKAWKHVTSFPRRRVSRYFGYAATILLLLGTYFIYRIESRTEIKPKDVVAMKPIQPGVGKATLIVSNREEIQLHKNCQLELTDNSGTKYRNDSATLYYQTGTPENTTAQTDNIHTLVIGRGGEYSVMLADGTKVHLNSDSKLRYPVTFTRSERRVYLEGEAYFEVSRDERHPFIVEGKDFAVQVLGTSFNISNYKDDDVSRVVLLEGSVQVKKANKNYKLKPDEALEISGDDISIKKTNARNAISWKNDKFYFSNERLEVVMMKLARWYDVNLFYTNQTIKDYHFTGFIPKYADITKAFRVLELTADVKFEVKDRTVTIMRI</sequence>
<evidence type="ECO:0000313" key="5">
    <source>
        <dbReference type="Proteomes" id="UP000646484"/>
    </source>
</evidence>
<feature type="transmembrane region" description="Helical" evidence="1">
    <location>
        <begin position="83"/>
        <end position="100"/>
    </location>
</feature>
<feature type="domain" description="FecR protein" evidence="2">
    <location>
        <begin position="180"/>
        <end position="275"/>
    </location>
</feature>
<evidence type="ECO:0000256" key="1">
    <source>
        <dbReference type="SAM" id="Phobius"/>
    </source>
</evidence>
<name>A0ABR7CVY7_9BACT</name>
<reference evidence="4 5" key="1">
    <citation type="submission" date="2020-08" db="EMBL/GenBank/DDBJ databases">
        <title>Genome public.</title>
        <authorList>
            <person name="Liu C."/>
            <person name="Sun Q."/>
        </authorList>
    </citation>
    <scope>NUCLEOTIDE SEQUENCE [LARGE SCALE GENOMIC DNA]</scope>
    <source>
        <strain evidence="4 5">NSJ-56</strain>
    </source>
</reference>
<dbReference type="InterPro" id="IPR032508">
    <property type="entry name" value="FecR_C"/>
</dbReference>
<dbReference type="Gene3D" id="3.55.50.30">
    <property type="match status" value="1"/>
</dbReference>
<protein>
    <submittedName>
        <fullName evidence="4">FecR domain-containing protein</fullName>
    </submittedName>
</protein>
<organism evidence="4 5">
    <name type="scientific">Butyricimonas hominis</name>
    <dbReference type="NCBI Taxonomy" id="2763032"/>
    <lineage>
        <taxon>Bacteria</taxon>
        <taxon>Pseudomonadati</taxon>
        <taxon>Bacteroidota</taxon>
        <taxon>Bacteroidia</taxon>
        <taxon>Bacteroidales</taxon>
        <taxon>Odoribacteraceae</taxon>
        <taxon>Butyricimonas</taxon>
    </lineage>
</organism>
<keyword evidence="5" id="KW-1185">Reference proteome</keyword>
<dbReference type="RefSeq" id="WP_099291133.1">
    <property type="nucleotide sequence ID" value="NZ_JACOOH010000001.1"/>
</dbReference>
<comment type="caution">
    <text evidence="4">The sequence shown here is derived from an EMBL/GenBank/DDBJ whole genome shotgun (WGS) entry which is preliminary data.</text>
</comment>
<dbReference type="Pfam" id="PF16344">
    <property type="entry name" value="FecR_C"/>
    <property type="match status" value="1"/>
</dbReference>
<dbReference type="Gene3D" id="2.60.120.1440">
    <property type="match status" value="1"/>
</dbReference>
<gene>
    <name evidence="4" type="ORF">H8S64_01915</name>
</gene>
<dbReference type="Proteomes" id="UP000646484">
    <property type="component" value="Unassembled WGS sequence"/>
</dbReference>
<keyword evidence="1" id="KW-1133">Transmembrane helix</keyword>